<protein>
    <submittedName>
        <fullName evidence="2">Uncharacterized protein</fullName>
    </submittedName>
</protein>
<organism evidence="2 3">
    <name type="scientific">Clavispora lusitaniae</name>
    <name type="common">Candida lusitaniae</name>
    <dbReference type="NCBI Taxonomy" id="36911"/>
    <lineage>
        <taxon>Eukaryota</taxon>
        <taxon>Fungi</taxon>
        <taxon>Dikarya</taxon>
        <taxon>Ascomycota</taxon>
        <taxon>Saccharomycotina</taxon>
        <taxon>Pichiomycetes</taxon>
        <taxon>Metschnikowiaceae</taxon>
        <taxon>Clavispora</taxon>
    </lineage>
</organism>
<dbReference type="Proteomes" id="UP000195602">
    <property type="component" value="Unassembled WGS sequence"/>
</dbReference>
<feature type="region of interest" description="Disordered" evidence="1">
    <location>
        <begin position="346"/>
        <end position="386"/>
    </location>
</feature>
<evidence type="ECO:0000256" key="1">
    <source>
        <dbReference type="SAM" id="MobiDB-lite"/>
    </source>
</evidence>
<feature type="compositionally biased region" description="Polar residues" evidence="1">
    <location>
        <begin position="166"/>
        <end position="178"/>
    </location>
</feature>
<comment type="caution">
    <text evidence="2">The sequence shown here is derived from an EMBL/GenBank/DDBJ whole genome shotgun (WGS) entry which is preliminary data.</text>
</comment>
<dbReference type="AlphaFoldDB" id="A0AA91PXR2"/>
<reference evidence="2 3" key="1">
    <citation type="submission" date="2017-04" db="EMBL/GenBank/DDBJ databases">
        <title>Draft genome of the yeast Clavispora lusitaniae type strain CBS 6936.</title>
        <authorList>
            <person name="Durrens P."/>
            <person name="Klopp C."/>
            <person name="Biteau N."/>
            <person name="Fitton-Ouhabi V."/>
            <person name="Dementhon K."/>
            <person name="Accoceberry I."/>
            <person name="Sherman D.J."/>
            <person name="Noel T."/>
        </authorList>
    </citation>
    <scope>NUCLEOTIDE SEQUENCE [LARGE SCALE GENOMIC DNA]</scope>
    <source>
        <strain evidence="2 3">CBS 6936</strain>
    </source>
</reference>
<evidence type="ECO:0000313" key="3">
    <source>
        <dbReference type="Proteomes" id="UP000195602"/>
    </source>
</evidence>
<sequence>MTLFHHNESGSSATPNKSATQNKRRMSLFSFGSSAKNSSSRPSTSPNSSTVEVDDSRLPSTSPRSGSASAGFPNKEDQASSFTGSPVAESCPLSERAGSDIFERSVQDLSGSVKQEDYIPPALDATAEILGDKDTDLDEVEMIFSNRRNSSVLGLNMALGRSYTPSRKNSVYSVNQHGNSSKLNSMSSLSNQPQSPVSPPKLVSSKSSVSFYSYADMINSDEFSRRPSIMHSYSHGVVPTLGRKMSVASNHSTSSVGNQNSPNNGALNLNTGSISASNSPISTQSNSLPFNKLSRKLTSNSVGSAQSQSQLSKQIHRERVNQANQQRLASKANEKEYRSLNKFLISPESSDSEEQDVYYPAEARSETCRKKSLSSNSSAKDSESLVSFSAGDRIRQCTTEISGH</sequence>
<evidence type="ECO:0000313" key="2">
    <source>
        <dbReference type="EMBL" id="OVF07686.1"/>
    </source>
</evidence>
<dbReference type="EMBL" id="LYUB02000011">
    <property type="protein sequence ID" value="OVF07686.1"/>
    <property type="molecule type" value="Genomic_DNA"/>
</dbReference>
<feature type="region of interest" description="Disordered" evidence="1">
    <location>
        <begin position="166"/>
        <end position="204"/>
    </location>
</feature>
<feature type="region of interest" description="Disordered" evidence="1">
    <location>
        <begin position="247"/>
        <end position="272"/>
    </location>
</feature>
<proteinExistence type="predicted"/>
<dbReference type="KEGG" id="clus:A9F13_11g00165"/>
<feature type="compositionally biased region" description="Low complexity" evidence="1">
    <location>
        <begin position="27"/>
        <end position="50"/>
    </location>
</feature>
<accession>A0AA91PXR2</accession>
<gene>
    <name evidence="2" type="ORF">A9F13_11g00165</name>
</gene>
<feature type="compositionally biased region" description="Low complexity" evidence="1">
    <location>
        <begin position="179"/>
        <end position="191"/>
    </location>
</feature>
<feature type="region of interest" description="Disordered" evidence="1">
    <location>
        <begin position="1"/>
        <end position="96"/>
    </location>
</feature>
<feature type="compositionally biased region" description="Polar residues" evidence="1">
    <location>
        <begin position="9"/>
        <end position="21"/>
    </location>
</feature>
<feature type="compositionally biased region" description="Polar residues" evidence="1">
    <location>
        <begin position="58"/>
        <end position="68"/>
    </location>
</feature>
<name>A0AA91PXR2_CLALS</name>